<proteinExistence type="predicted"/>
<evidence type="ECO:0000256" key="2">
    <source>
        <dbReference type="SAM" id="Phobius"/>
    </source>
</evidence>
<sequence length="486" mass="51456">MGAAAAAKTTAPTASAPTEPTTRNGQWPDRAKTASLRPSTASAPPGKEKKSRRYVELTTGAAAATGAVAAAPEKERTRSPAGVSTRTRAGEDTTSTTAKVAEPAEAERTDTIVPVTDPAEAERTDTIVPVADPAEAERTDRIVPVADPETDPEAAPETPPRPGIVRDRRRRRRVLFAFLLAAFILAVFLGLVALISDHAASSAPPPRAAATPAITVPAAPPTPPPIPQLPRGGTTIFPNYRVVAYYGTADSDRLGVLGAGTPEQAATKLEQAAAPFASAGRTVQPAMELIVGVADGGPGPDGDYHHDIDQNAARQYLAAARAHKQLMIIDIQPGRTDFMTAVRPWADLLKEPDVSLALDPEWRMPPGQVPGQQIGTVSADEINQVSTWLAGMVAADNLPQKLFVVHQFTSNMITNPERLATPPQLAVVQHIDGFGAPPNKLGKYKDLQRPAQMHLGFKLFYTQDTPMLSPQQALALAPAPDLVTYH</sequence>
<evidence type="ECO:0000256" key="1">
    <source>
        <dbReference type="SAM" id="MobiDB-lite"/>
    </source>
</evidence>
<name>A0ABS8PGX2_9PSEU</name>
<feature type="compositionally biased region" description="Low complexity" evidence="1">
    <location>
        <begin position="58"/>
        <end position="71"/>
    </location>
</feature>
<comment type="caution">
    <text evidence="3">The sequence shown here is derived from an EMBL/GenBank/DDBJ whole genome shotgun (WGS) entry which is preliminary data.</text>
</comment>
<organism evidence="3 4">
    <name type="scientific">Actinomycetospora endophytica</name>
    <dbReference type="NCBI Taxonomy" id="2291215"/>
    <lineage>
        <taxon>Bacteria</taxon>
        <taxon>Bacillati</taxon>
        <taxon>Actinomycetota</taxon>
        <taxon>Actinomycetes</taxon>
        <taxon>Pseudonocardiales</taxon>
        <taxon>Pseudonocardiaceae</taxon>
        <taxon>Actinomycetospora</taxon>
    </lineage>
</organism>
<feature type="compositionally biased region" description="Low complexity" evidence="1">
    <location>
        <begin position="1"/>
        <end position="22"/>
    </location>
</feature>
<keyword evidence="4" id="KW-1185">Reference proteome</keyword>
<keyword evidence="2" id="KW-0472">Membrane</keyword>
<feature type="transmembrane region" description="Helical" evidence="2">
    <location>
        <begin position="174"/>
        <end position="195"/>
    </location>
</feature>
<keyword evidence="2" id="KW-0812">Transmembrane</keyword>
<feature type="compositionally biased region" description="Polar residues" evidence="1">
    <location>
        <begin position="82"/>
        <end position="98"/>
    </location>
</feature>
<keyword evidence="2" id="KW-1133">Transmembrane helix</keyword>
<feature type="region of interest" description="Disordered" evidence="1">
    <location>
        <begin position="1"/>
        <end position="108"/>
    </location>
</feature>
<protein>
    <submittedName>
        <fullName evidence="3">Uncharacterized protein</fullName>
    </submittedName>
</protein>
<gene>
    <name evidence="3" type="ORF">LQ327_27805</name>
</gene>
<dbReference type="Proteomes" id="UP001199469">
    <property type="component" value="Unassembled WGS sequence"/>
</dbReference>
<feature type="region of interest" description="Disordered" evidence="1">
    <location>
        <begin position="146"/>
        <end position="165"/>
    </location>
</feature>
<evidence type="ECO:0000313" key="3">
    <source>
        <dbReference type="EMBL" id="MCD2197182.1"/>
    </source>
</evidence>
<accession>A0ABS8PGX2</accession>
<evidence type="ECO:0000313" key="4">
    <source>
        <dbReference type="Proteomes" id="UP001199469"/>
    </source>
</evidence>
<reference evidence="3 4" key="1">
    <citation type="submission" date="2021-11" db="EMBL/GenBank/DDBJ databases">
        <title>Draft genome sequence of Actinomycetospora sp. SF1 isolated from the rhizosphere soil.</title>
        <authorList>
            <person name="Duangmal K."/>
            <person name="Chantavorakit T."/>
        </authorList>
    </citation>
    <scope>NUCLEOTIDE SEQUENCE [LARGE SCALE GENOMIC DNA]</scope>
    <source>
        <strain evidence="3 4">TBRC 5722</strain>
    </source>
</reference>
<dbReference type="RefSeq" id="WP_230739055.1">
    <property type="nucleotide sequence ID" value="NZ_JAJNDB010000007.1"/>
</dbReference>
<dbReference type="EMBL" id="JAJNDB010000007">
    <property type="protein sequence ID" value="MCD2197182.1"/>
    <property type="molecule type" value="Genomic_DNA"/>
</dbReference>